<dbReference type="UniPathway" id="UPA00124"/>
<evidence type="ECO:0000259" key="3">
    <source>
        <dbReference type="Pfam" id="PF04321"/>
    </source>
</evidence>
<proteinExistence type="inferred from homology"/>
<keyword evidence="2" id="KW-0521">NADP</keyword>
<dbReference type="EC" id="1.1.1.133" evidence="2"/>
<dbReference type="Gene3D" id="3.40.50.720">
    <property type="entry name" value="NAD(P)-binding Rossmann-like Domain"/>
    <property type="match status" value="1"/>
</dbReference>
<dbReference type="Pfam" id="PF04321">
    <property type="entry name" value="RmlD_sub_bind"/>
    <property type="match status" value="1"/>
</dbReference>
<dbReference type="STRING" id="29343.CCDG5_0552"/>
<organism evidence="4 5">
    <name type="scientific">[Clostridium] cellulosi</name>
    <dbReference type="NCBI Taxonomy" id="29343"/>
    <lineage>
        <taxon>Bacteria</taxon>
        <taxon>Bacillati</taxon>
        <taxon>Bacillota</taxon>
        <taxon>Clostridia</taxon>
        <taxon>Eubacteriales</taxon>
        <taxon>Oscillospiraceae</taxon>
        <taxon>Oscillospiraceae incertae sedis</taxon>
    </lineage>
</organism>
<dbReference type="GO" id="GO:0019305">
    <property type="term" value="P:dTDP-rhamnose biosynthetic process"/>
    <property type="evidence" value="ECO:0007669"/>
    <property type="project" value="UniProtKB-UniPathway"/>
</dbReference>
<dbReference type="EMBL" id="LM995447">
    <property type="protein sequence ID" value="CDZ23683.1"/>
    <property type="molecule type" value="Genomic_DNA"/>
</dbReference>
<evidence type="ECO:0000313" key="5">
    <source>
        <dbReference type="Proteomes" id="UP000032431"/>
    </source>
</evidence>
<dbReference type="SUPFAM" id="SSF51735">
    <property type="entry name" value="NAD(P)-binding Rossmann-fold domains"/>
    <property type="match status" value="1"/>
</dbReference>
<dbReference type="InterPro" id="IPR005913">
    <property type="entry name" value="dTDP_dehydrorham_reduct"/>
</dbReference>
<gene>
    <name evidence="4" type="ORF">CCDG5_0552</name>
</gene>
<evidence type="ECO:0000313" key="4">
    <source>
        <dbReference type="EMBL" id="CDZ23683.1"/>
    </source>
</evidence>
<dbReference type="Gene3D" id="3.90.25.10">
    <property type="entry name" value="UDP-galactose 4-epimerase, domain 1"/>
    <property type="match status" value="1"/>
</dbReference>
<evidence type="ECO:0000256" key="2">
    <source>
        <dbReference type="RuleBase" id="RU364082"/>
    </source>
</evidence>
<protein>
    <recommendedName>
        <fullName evidence="2">dTDP-4-dehydrorhamnose reductase</fullName>
        <ecNumber evidence="2">1.1.1.133</ecNumber>
    </recommendedName>
</protein>
<keyword evidence="5" id="KW-1185">Reference proteome</keyword>
<feature type="domain" description="RmlD-like substrate binding" evidence="3">
    <location>
        <begin position="1"/>
        <end position="276"/>
    </location>
</feature>
<dbReference type="AlphaFoldDB" id="A0A078KMJ0"/>
<dbReference type="PANTHER" id="PTHR10491">
    <property type="entry name" value="DTDP-4-DEHYDRORHAMNOSE REDUCTASE"/>
    <property type="match status" value="1"/>
</dbReference>
<dbReference type="InterPro" id="IPR029903">
    <property type="entry name" value="RmlD-like-bd"/>
</dbReference>
<reference evidence="5" key="1">
    <citation type="submission" date="2014-07" db="EMBL/GenBank/DDBJ databases">
        <authorList>
            <person name="Wibberg D."/>
        </authorList>
    </citation>
    <scope>NUCLEOTIDE SEQUENCE [LARGE SCALE GENOMIC DNA]</scope>
    <source>
        <strain evidence="5">DG5</strain>
    </source>
</reference>
<evidence type="ECO:0000256" key="1">
    <source>
        <dbReference type="ARBA" id="ARBA00010944"/>
    </source>
</evidence>
<dbReference type="KEGG" id="ccel:CCDG5_0552"/>
<keyword evidence="2 4" id="KW-0560">Oxidoreductase</keyword>
<dbReference type="NCBIfam" id="TIGR01214">
    <property type="entry name" value="rmlD"/>
    <property type="match status" value="1"/>
</dbReference>
<dbReference type="PATRIC" id="fig|29343.3.peg.570"/>
<dbReference type="HOGENOM" id="CLU_045518_1_2_9"/>
<comment type="pathway">
    <text evidence="2">Carbohydrate biosynthesis; dTDP-L-rhamnose biosynthesis.</text>
</comment>
<sequence length="282" mass="31699">MKILVTACNGQLGTDVTDYFKKDNEVIAYKDIELDITDEKKVMEEVLRVKPDVIINTAAITNVDGCETNVELAYKVNRDGAGIMAKAAKAVGARLIHISTDYVFDGNSKEPYRETDTPCPQSVYGSSKLAGEKEVLKYEKSYVLRTAWLYGPHGNNFVKTMLRLAAEKGEVGVVTDQVGNPTSTFELIRIIDVVLKKGEFGIYHATCNGVCSWNEFAREIFRLAGVNVKVNDLTTDQFPRPAKRPAYSNLSKEKLWKVCGYRPMDWHDALKEYFDYVKAENK</sequence>
<dbReference type="OrthoDB" id="9803892at2"/>
<name>A0A078KMJ0_9FIRM</name>
<dbReference type="Proteomes" id="UP000032431">
    <property type="component" value="Chromosome I"/>
</dbReference>
<dbReference type="CDD" id="cd05254">
    <property type="entry name" value="dTDP_HR_like_SDR_e"/>
    <property type="match status" value="1"/>
</dbReference>
<dbReference type="GO" id="GO:0005829">
    <property type="term" value="C:cytosol"/>
    <property type="evidence" value="ECO:0007669"/>
    <property type="project" value="TreeGrafter"/>
</dbReference>
<comment type="similarity">
    <text evidence="1 2">Belongs to the dTDP-4-dehydrorhamnose reductase family.</text>
</comment>
<dbReference type="PANTHER" id="PTHR10491:SF4">
    <property type="entry name" value="METHIONINE ADENOSYLTRANSFERASE 2 SUBUNIT BETA"/>
    <property type="match status" value="1"/>
</dbReference>
<accession>A0A078KMJ0</accession>
<dbReference type="GO" id="GO:0008831">
    <property type="term" value="F:dTDP-4-dehydrorhamnose reductase activity"/>
    <property type="evidence" value="ECO:0007669"/>
    <property type="project" value="UniProtKB-EC"/>
</dbReference>
<dbReference type="InterPro" id="IPR036291">
    <property type="entry name" value="NAD(P)-bd_dom_sf"/>
</dbReference>
<comment type="function">
    <text evidence="2">Catalyzes the reduction of dTDP-6-deoxy-L-lyxo-4-hexulose to yield dTDP-L-rhamnose.</text>
</comment>